<evidence type="ECO:0000256" key="2">
    <source>
        <dbReference type="SAM" id="SignalP"/>
    </source>
</evidence>
<feature type="signal peptide" evidence="2">
    <location>
        <begin position="1"/>
        <end position="16"/>
    </location>
</feature>
<feature type="region of interest" description="Disordered" evidence="1">
    <location>
        <begin position="61"/>
        <end position="96"/>
    </location>
</feature>
<name>A0A9P0E447_NEZVI</name>
<sequence length="96" mass="10861">MMSPFVFRMICVLSAAINNAPIRPAVEWIVTYGHSIAVMDCIEINSVLIINPLDNKFRHGWMDQEQSPGYPEVQENPQRTTVPRPRGHSSPPPPEH</sequence>
<dbReference type="AlphaFoldDB" id="A0A9P0E447"/>
<protein>
    <recommendedName>
        <fullName evidence="5">Neuropeptide</fullName>
    </recommendedName>
</protein>
<evidence type="ECO:0000313" key="4">
    <source>
        <dbReference type="Proteomes" id="UP001152798"/>
    </source>
</evidence>
<reference evidence="3" key="1">
    <citation type="submission" date="2022-01" db="EMBL/GenBank/DDBJ databases">
        <authorList>
            <person name="King R."/>
        </authorList>
    </citation>
    <scope>NUCLEOTIDE SEQUENCE</scope>
</reference>
<dbReference type="EMBL" id="OV725077">
    <property type="protein sequence ID" value="CAH1391987.1"/>
    <property type="molecule type" value="Genomic_DNA"/>
</dbReference>
<gene>
    <name evidence="3" type="ORF">NEZAVI_LOCUS2898</name>
</gene>
<evidence type="ECO:0000313" key="3">
    <source>
        <dbReference type="EMBL" id="CAH1391987.1"/>
    </source>
</evidence>
<proteinExistence type="predicted"/>
<organism evidence="3 4">
    <name type="scientific">Nezara viridula</name>
    <name type="common">Southern green stink bug</name>
    <name type="synonym">Cimex viridulus</name>
    <dbReference type="NCBI Taxonomy" id="85310"/>
    <lineage>
        <taxon>Eukaryota</taxon>
        <taxon>Metazoa</taxon>
        <taxon>Ecdysozoa</taxon>
        <taxon>Arthropoda</taxon>
        <taxon>Hexapoda</taxon>
        <taxon>Insecta</taxon>
        <taxon>Pterygota</taxon>
        <taxon>Neoptera</taxon>
        <taxon>Paraneoptera</taxon>
        <taxon>Hemiptera</taxon>
        <taxon>Heteroptera</taxon>
        <taxon>Panheteroptera</taxon>
        <taxon>Pentatomomorpha</taxon>
        <taxon>Pentatomoidea</taxon>
        <taxon>Pentatomidae</taxon>
        <taxon>Pentatominae</taxon>
        <taxon>Nezara</taxon>
    </lineage>
</organism>
<accession>A0A9P0E447</accession>
<keyword evidence="4" id="KW-1185">Reference proteome</keyword>
<keyword evidence="2" id="KW-0732">Signal</keyword>
<evidence type="ECO:0008006" key="5">
    <source>
        <dbReference type="Google" id="ProtNLM"/>
    </source>
</evidence>
<dbReference type="Proteomes" id="UP001152798">
    <property type="component" value="Chromosome 1"/>
</dbReference>
<feature type="chain" id="PRO_5040368003" description="Neuropeptide" evidence="2">
    <location>
        <begin position="17"/>
        <end position="96"/>
    </location>
</feature>
<evidence type="ECO:0000256" key="1">
    <source>
        <dbReference type="SAM" id="MobiDB-lite"/>
    </source>
</evidence>